<evidence type="ECO:0000256" key="5">
    <source>
        <dbReference type="ARBA" id="ARBA00022640"/>
    </source>
</evidence>
<keyword evidence="9" id="KW-1185">Reference proteome</keyword>
<evidence type="ECO:0000256" key="7">
    <source>
        <dbReference type="ARBA" id="ARBA00023136"/>
    </source>
</evidence>
<dbReference type="Gene3D" id="3.40.50.2000">
    <property type="entry name" value="Glycogen Phosphorylase B"/>
    <property type="match status" value="1"/>
</dbReference>
<dbReference type="InterPro" id="IPR044525">
    <property type="entry name" value="DGDG1/2"/>
</dbReference>
<organism evidence="8 9">
    <name type="scientific">Apatococcus lobatus</name>
    <dbReference type="NCBI Taxonomy" id="904363"/>
    <lineage>
        <taxon>Eukaryota</taxon>
        <taxon>Viridiplantae</taxon>
        <taxon>Chlorophyta</taxon>
        <taxon>core chlorophytes</taxon>
        <taxon>Trebouxiophyceae</taxon>
        <taxon>Chlorellales</taxon>
        <taxon>Chlorellaceae</taxon>
        <taxon>Apatococcus</taxon>
    </lineage>
</organism>
<protein>
    <recommendedName>
        <fullName evidence="10">Digalactosyldiacylglycerol synthase</fullName>
    </recommendedName>
</protein>
<dbReference type="AlphaFoldDB" id="A0AAW1QYP9"/>
<dbReference type="GO" id="GO:0019375">
    <property type="term" value="P:galactolipid biosynthetic process"/>
    <property type="evidence" value="ECO:0007669"/>
    <property type="project" value="TreeGrafter"/>
</dbReference>
<dbReference type="SUPFAM" id="SSF53756">
    <property type="entry name" value="UDP-Glycosyltransferase/glycogen phosphorylase"/>
    <property type="match status" value="1"/>
</dbReference>
<reference evidence="8 9" key="1">
    <citation type="journal article" date="2024" name="Nat. Commun.">
        <title>Phylogenomics reveals the evolutionary origins of lichenization in chlorophyte algae.</title>
        <authorList>
            <person name="Puginier C."/>
            <person name="Libourel C."/>
            <person name="Otte J."/>
            <person name="Skaloud P."/>
            <person name="Haon M."/>
            <person name="Grisel S."/>
            <person name="Petersen M."/>
            <person name="Berrin J.G."/>
            <person name="Delaux P.M."/>
            <person name="Dal Grande F."/>
            <person name="Keller J."/>
        </authorList>
    </citation>
    <scope>NUCLEOTIDE SEQUENCE [LARGE SCALE GENOMIC DNA]</scope>
    <source>
        <strain evidence="8 9">SAG 2145</strain>
    </source>
</reference>
<evidence type="ECO:0000256" key="6">
    <source>
        <dbReference type="ARBA" id="ARBA00022679"/>
    </source>
</evidence>
<evidence type="ECO:0008006" key="10">
    <source>
        <dbReference type="Google" id="ProtNLM"/>
    </source>
</evidence>
<dbReference type="EMBL" id="JALJOS010000020">
    <property type="protein sequence ID" value="KAK9826546.1"/>
    <property type="molecule type" value="Genomic_DNA"/>
</dbReference>
<dbReference type="GO" id="GO:0009707">
    <property type="term" value="C:chloroplast outer membrane"/>
    <property type="evidence" value="ECO:0007669"/>
    <property type="project" value="TreeGrafter"/>
</dbReference>
<evidence type="ECO:0000256" key="2">
    <source>
        <dbReference type="ARBA" id="ARBA00004370"/>
    </source>
</evidence>
<dbReference type="CDD" id="cd01635">
    <property type="entry name" value="Glycosyltransferase_GTB-type"/>
    <property type="match status" value="1"/>
</dbReference>
<keyword evidence="7" id="KW-0472">Membrane</keyword>
<evidence type="ECO:0000256" key="4">
    <source>
        <dbReference type="ARBA" id="ARBA00022528"/>
    </source>
</evidence>
<evidence type="ECO:0000313" key="9">
    <source>
        <dbReference type="Proteomes" id="UP001438707"/>
    </source>
</evidence>
<accession>A0AAW1QYP9</accession>
<dbReference type="PANTHER" id="PTHR46132">
    <property type="entry name" value="DIGALACTOSYLDIACYLGLYCEROL SYNTHASE 2, CHLOROPLASTIC"/>
    <property type="match status" value="1"/>
</dbReference>
<comment type="caution">
    <text evidence="8">The sequence shown here is derived from an EMBL/GenBank/DDBJ whole genome shotgun (WGS) entry which is preliminary data.</text>
</comment>
<sequence length="527" mass="58718">MRDIELAEAGRHICVVTTACIPWLTGTAVNPTLRAAFLSHCTKLQVTLIVPWLAISDQATVFAGKCTFSQPHEQEECIREWVHRRVGFRPKFRVTFYMGRYDRRLLGIFPVGDVTSCVPAHQADIAVLEEPEHLCWYHCGQRWTEKFSHVVGVMHTNYQELGLRNAGPMGPLVWTASHVFNQTVCAIHTHKIIKLSDAVQHLPRQTTCNVHGVAPGFLQAGSQVLKLAEAGKPRFSKGAYALGKMVYGKGWDELVDLLARDSRGAKALTDVEVDCYGFGEAQPRLQQRAERDHLRLNFQGAIDHMSPQIHPYQVFVNCSTSDVVATTSLEALALGKWVVCAEHPCNQFVSGFPTCLVFRSLQDFQRLLQHALTHEPPALSAEQLRELGWEAATERLLSAAQVMPQQRPGRLIRFGQSSLWCLYRWFLGVELFRILVCAGNCTARAPANMLTWDPNHVSKSLCPAATCAAARSKRLRAQLSCLWQACQGSVHIRIGIPHQQGLSWLALSPDHVDAVGGWPHQSIPALL</sequence>
<gene>
    <name evidence="8" type="ORF">WJX74_001683</name>
</gene>
<dbReference type="Pfam" id="PF13692">
    <property type="entry name" value="Glyco_trans_1_4"/>
    <property type="match status" value="1"/>
</dbReference>
<evidence type="ECO:0000313" key="8">
    <source>
        <dbReference type="EMBL" id="KAK9826546.1"/>
    </source>
</evidence>
<dbReference type="GO" id="GO:0046481">
    <property type="term" value="F:digalactosyldiacylglycerol synthase activity"/>
    <property type="evidence" value="ECO:0007669"/>
    <property type="project" value="InterPro"/>
</dbReference>
<proteinExistence type="inferred from homology"/>
<keyword evidence="6" id="KW-0808">Transferase</keyword>
<evidence type="ECO:0000256" key="1">
    <source>
        <dbReference type="ARBA" id="ARBA00004229"/>
    </source>
</evidence>
<evidence type="ECO:0000256" key="3">
    <source>
        <dbReference type="ARBA" id="ARBA00009481"/>
    </source>
</evidence>
<keyword evidence="4" id="KW-0150">Chloroplast</keyword>
<keyword evidence="5" id="KW-0934">Plastid</keyword>
<name>A0AAW1QYP9_9CHLO</name>
<dbReference type="PANTHER" id="PTHR46132:SF1">
    <property type="entry name" value="DIGALACTOSYLDIACYLGLYCEROL SYNTHASE 2, CHLOROPLASTIC"/>
    <property type="match status" value="1"/>
</dbReference>
<dbReference type="Proteomes" id="UP001438707">
    <property type="component" value="Unassembled WGS sequence"/>
</dbReference>
<comment type="similarity">
    <text evidence="3">Belongs to the glycosyltransferase group 1 family. Glycosyltransferase 4 subfamily.</text>
</comment>
<comment type="subcellular location">
    <subcellularLocation>
        <location evidence="2">Membrane</location>
    </subcellularLocation>
    <subcellularLocation>
        <location evidence="1">Plastid</location>
        <location evidence="1">Chloroplast</location>
    </subcellularLocation>
</comment>